<dbReference type="PANTHER" id="PTHR14097">
    <property type="entry name" value="OXIDOREDUCTASE HTATIP2"/>
    <property type="match status" value="1"/>
</dbReference>
<proteinExistence type="predicted"/>
<feature type="domain" description="NAD(P)-binding" evidence="1">
    <location>
        <begin position="12"/>
        <end position="136"/>
    </location>
</feature>
<dbReference type="Pfam" id="PF13460">
    <property type="entry name" value="NAD_binding_10"/>
    <property type="match status" value="1"/>
</dbReference>
<dbReference type="EMBL" id="JAMKBJ010000012">
    <property type="protein sequence ID" value="MCZ8538077.1"/>
    <property type="molecule type" value="Genomic_DNA"/>
</dbReference>
<dbReference type="PANTHER" id="PTHR14097:SF7">
    <property type="entry name" value="OXIDOREDUCTASE HTATIP2"/>
    <property type="match status" value="1"/>
</dbReference>
<reference evidence="2" key="1">
    <citation type="submission" date="2022-05" db="EMBL/GenBank/DDBJ databases">
        <authorList>
            <person name="Colautti A."/>
            <person name="Iacumin L."/>
        </authorList>
    </citation>
    <scope>NUCLEOTIDE SEQUENCE</scope>
    <source>
        <strain evidence="2">SK 55</strain>
    </source>
</reference>
<keyword evidence="3" id="KW-1185">Reference proteome</keyword>
<evidence type="ECO:0000313" key="2">
    <source>
        <dbReference type="EMBL" id="MCZ8538077.1"/>
    </source>
</evidence>
<dbReference type="SUPFAM" id="SSF51735">
    <property type="entry name" value="NAD(P)-binding Rossmann-fold domains"/>
    <property type="match status" value="1"/>
</dbReference>
<dbReference type="RefSeq" id="WP_269927147.1">
    <property type="nucleotide sequence ID" value="NZ_JAMKBJ010000012.1"/>
</dbReference>
<evidence type="ECO:0000259" key="1">
    <source>
        <dbReference type="Pfam" id="PF13460"/>
    </source>
</evidence>
<accession>A0A9X3LHZ4</accession>
<protein>
    <submittedName>
        <fullName evidence="2">NAD(P)H-binding protein</fullName>
    </submittedName>
</protein>
<dbReference type="Proteomes" id="UP001152173">
    <property type="component" value="Unassembled WGS sequence"/>
</dbReference>
<gene>
    <name evidence="2" type="ORF">M9R32_12850</name>
</gene>
<comment type="caution">
    <text evidence="2">The sequence shown here is derived from an EMBL/GenBank/DDBJ whole genome shotgun (WGS) entry which is preliminary data.</text>
</comment>
<sequence length="221" mass="24576">MKLEKRTAIIAGASGLTGSQLVKFLCENDNYEKVTIIVRKAIAYSHPKLVTKVKNLNQVTKDDFVGVDDFFCCLGSTMKKAGSKEAFEQVDLIAPIQMGKFAQTQGVKHMLVISAMGANPDSNVYYNRVKGTMEDKVSMLSLPHVSIFRPSLLTGNREEFRLGERFGEMAMNVLKPAFVGPLRKYRSIEAKQVAFAMMKIALKKPSRTVAIYDSETIAQIK</sequence>
<organism evidence="2 3">
    <name type="scientific">Paenisporosarcina quisquiliarum</name>
    <dbReference type="NCBI Taxonomy" id="365346"/>
    <lineage>
        <taxon>Bacteria</taxon>
        <taxon>Bacillati</taxon>
        <taxon>Bacillota</taxon>
        <taxon>Bacilli</taxon>
        <taxon>Bacillales</taxon>
        <taxon>Caryophanaceae</taxon>
        <taxon>Paenisporosarcina</taxon>
    </lineage>
</organism>
<dbReference type="InterPro" id="IPR036291">
    <property type="entry name" value="NAD(P)-bd_dom_sf"/>
</dbReference>
<dbReference type="Gene3D" id="3.40.50.720">
    <property type="entry name" value="NAD(P)-binding Rossmann-like Domain"/>
    <property type="match status" value="1"/>
</dbReference>
<dbReference type="InterPro" id="IPR016040">
    <property type="entry name" value="NAD(P)-bd_dom"/>
</dbReference>
<dbReference type="AlphaFoldDB" id="A0A9X3LHZ4"/>
<evidence type="ECO:0000313" key="3">
    <source>
        <dbReference type="Proteomes" id="UP001152173"/>
    </source>
</evidence>
<name>A0A9X3LHZ4_9BACL</name>